<dbReference type="InterPro" id="IPR010057">
    <property type="entry name" value="Transcription_activator_Rgg_C"/>
</dbReference>
<dbReference type="InterPro" id="IPR010982">
    <property type="entry name" value="Lambda_DNA-bd_dom_sf"/>
</dbReference>
<dbReference type="PANTHER" id="PTHR37038">
    <property type="entry name" value="TRANSCRIPTIONAL REGULATOR-RELATED"/>
    <property type="match status" value="1"/>
</dbReference>
<evidence type="ECO:0000313" key="3">
    <source>
        <dbReference type="Proteomes" id="UP001220377"/>
    </source>
</evidence>
<organism evidence="2 3">
    <name type="scientific">Lacticaseibacillus pabuli</name>
    <dbReference type="NCBI Taxonomy" id="3025672"/>
    <lineage>
        <taxon>Bacteria</taxon>
        <taxon>Bacillati</taxon>
        <taxon>Bacillota</taxon>
        <taxon>Bacilli</taxon>
        <taxon>Lactobacillales</taxon>
        <taxon>Lactobacillaceae</taxon>
        <taxon>Lacticaseibacillus</taxon>
    </lineage>
</organism>
<keyword evidence="3" id="KW-1185">Reference proteome</keyword>
<dbReference type="InterPro" id="IPR001387">
    <property type="entry name" value="Cro/C1-type_HTH"/>
</dbReference>
<dbReference type="Gene3D" id="1.10.260.40">
    <property type="entry name" value="lambda repressor-like DNA-binding domains"/>
    <property type="match status" value="1"/>
</dbReference>
<dbReference type="NCBIfam" id="TIGR01716">
    <property type="entry name" value="RGG_Cterm"/>
    <property type="match status" value="1"/>
</dbReference>
<dbReference type="RefSeq" id="WP_274260500.1">
    <property type="nucleotide sequence ID" value="NZ_CP117884.1"/>
</dbReference>
<dbReference type="Proteomes" id="UP001220377">
    <property type="component" value="Chromosome"/>
</dbReference>
<protein>
    <submittedName>
        <fullName evidence="2">Helix-turn-helix domain-containing protein</fullName>
    </submittedName>
</protein>
<dbReference type="InterPro" id="IPR053163">
    <property type="entry name" value="HTH-type_regulator_Rgg"/>
</dbReference>
<proteinExistence type="predicted"/>
<sequence>MNDGELFRSIRKAHNLTMAQIADDQCSVSFISKFERGEREITYRRLLHLLARVGVSIEEFSFRQDKWSTNGVLGTTTLPISAPYIVPFESLVTFDDASNHKMSAKQLEDLRIMNESLLTKDNVARWEKFYRIYRQILYEVELINQNHQLYADVPAMMASFRTKIRPVVAYLYKVDEWGTFELFLLRFFGSMMDVSTLYRLTKAAYQRNSGKKVLPQNVEILTDLVQAAFSRFIYDGDYQYARDCINWHSHLRAFNVASTALMTMFMRGWYQIYVGKLSDGVETCERVIELYRELGLKKEVAAKRKMLDLILKSHKNPDKYVFFT</sequence>
<dbReference type="EMBL" id="CP117884">
    <property type="protein sequence ID" value="WDF82793.1"/>
    <property type="molecule type" value="Genomic_DNA"/>
</dbReference>
<feature type="domain" description="HTH cro/C1-type" evidence="1">
    <location>
        <begin position="7"/>
        <end position="60"/>
    </location>
</feature>
<dbReference type="SUPFAM" id="SSF47413">
    <property type="entry name" value="lambda repressor-like DNA-binding domains"/>
    <property type="match status" value="1"/>
</dbReference>
<name>A0ABY7WTL1_9LACO</name>
<evidence type="ECO:0000259" key="1">
    <source>
        <dbReference type="PROSITE" id="PS50943"/>
    </source>
</evidence>
<evidence type="ECO:0000313" key="2">
    <source>
        <dbReference type="EMBL" id="WDF82793.1"/>
    </source>
</evidence>
<accession>A0ABY7WTL1</accession>
<dbReference type="PANTHER" id="PTHR37038:SF12">
    <property type="entry name" value="TRANSCRIPTIONAL REGULATOR"/>
    <property type="match status" value="1"/>
</dbReference>
<reference evidence="2 3" key="1">
    <citation type="submission" date="2023-02" db="EMBL/GenBank/DDBJ databases">
        <title>Genome sequence of Lacticaseibacillus sp. KACC 23028.</title>
        <authorList>
            <person name="Kim S."/>
            <person name="Heo J."/>
            <person name="Kwon S.-W."/>
        </authorList>
    </citation>
    <scope>NUCLEOTIDE SEQUENCE [LARGE SCALE GENOMIC DNA]</scope>
    <source>
        <strain evidence="2 3">KACC 23028</strain>
    </source>
</reference>
<dbReference type="Pfam" id="PF21259">
    <property type="entry name" value="Rgg_C"/>
    <property type="match status" value="1"/>
</dbReference>
<dbReference type="PROSITE" id="PS50943">
    <property type="entry name" value="HTH_CROC1"/>
    <property type="match status" value="1"/>
</dbReference>
<gene>
    <name evidence="2" type="ORF">PQ472_00705</name>
</gene>
<dbReference type="Pfam" id="PF01381">
    <property type="entry name" value="HTH_3"/>
    <property type="match status" value="1"/>
</dbReference>
<dbReference type="SMART" id="SM00530">
    <property type="entry name" value="HTH_XRE"/>
    <property type="match status" value="1"/>
</dbReference>
<dbReference type="CDD" id="cd00093">
    <property type="entry name" value="HTH_XRE"/>
    <property type="match status" value="1"/>
</dbReference>